<organism evidence="1 2">
    <name type="scientific">Oryzias javanicus</name>
    <name type="common">Javanese ricefish</name>
    <name type="synonym">Aplocheilus javanicus</name>
    <dbReference type="NCBI Taxonomy" id="123683"/>
    <lineage>
        <taxon>Eukaryota</taxon>
        <taxon>Metazoa</taxon>
        <taxon>Chordata</taxon>
        <taxon>Craniata</taxon>
        <taxon>Vertebrata</taxon>
        <taxon>Euteleostomi</taxon>
        <taxon>Actinopterygii</taxon>
        <taxon>Neopterygii</taxon>
        <taxon>Teleostei</taxon>
        <taxon>Neoteleostei</taxon>
        <taxon>Acanthomorphata</taxon>
        <taxon>Ovalentaria</taxon>
        <taxon>Atherinomorphae</taxon>
        <taxon>Beloniformes</taxon>
        <taxon>Adrianichthyidae</taxon>
        <taxon>Oryziinae</taxon>
        <taxon>Oryzias</taxon>
    </lineage>
</organism>
<reference evidence="1 2" key="2">
    <citation type="submission" date="2019-01" db="EMBL/GenBank/DDBJ databases">
        <title>A chromosome length genome reference of the Java medaka (oryzias javanicus).</title>
        <authorList>
            <person name="Herpin A."/>
            <person name="Takehana Y."/>
            <person name="Naruse K."/>
            <person name="Ansai S."/>
            <person name="Kawaguchi M."/>
        </authorList>
    </citation>
    <scope>NUCLEOTIDE SEQUENCE [LARGE SCALE GENOMIC DNA]</scope>
    <source>
        <strain evidence="1">RS831</strain>
        <tissue evidence="1">Whole body</tissue>
    </source>
</reference>
<evidence type="ECO:0000313" key="2">
    <source>
        <dbReference type="Proteomes" id="UP000283210"/>
    </source>
</evidence>
<proteinExistence type="predicted"/>
<accession>A0A3S2MGV7</accession>
<protein>
    <submittedName>
        <fullName evidence="1">Uncharacterized protein</fullName>
    </submittedName>
</protein>
<keyword evidence="2" id="KW-1185">Reference proteome</keyword>
<sequence>MAAAVATLNSYTKTIIEMKHRARIRLEEARAASIAPSYEEVVRAGGGSVYSVSQLIQLGQQGALMDPMWPKGVGSAVGPVVCGAGGAFLVGGGGIGVGGIGNVGVGKGGPGMVGVGGMSAEGNGVRMGLGGVGGPGGGRLMEARGMVVVEGCGAEGCEECEREMDEIDYGRQEGRRDSLC</sequence>
<dbReference type="EMBL" id="CM012447">
    <property type="protein sequence ID" value="RVE66918.1"/>
    <property type="molecule type" value="Genomic_DNA"/>
</dbReference>
<dbReference type="Proteomes" id="UP000283210">
    <property type="component" value="Chromosome 11"/>
</dbReference>
<name>A0A3S2MGV7_ORYJA</name>
<evidence type="ECO:0000313" key="1">
    <source>
        <dbReference type="EMBL" id="RVE66918.1"/>
    </source>
</evidence>
<dbReference type="AlphaFoldDB" id="A0A3S2MGV7"/>
<reference evidence="1 2" key="1">
    <citation type="submission" date="2018-11" db="EMBL/GenBank/DDBJ databases">
        <authorList>
            <person name="Lopez-Roques C."/>
            <person name="Donnadieu C."/>
            <person name="Bouchez O."/>
            <person name="Klopp C."/>
            <person name="Cabau C."/>
            <person name="Zahm M."/>
        </authorList>
    </citation>
    <scope>NUCLEOTIDE SEQUENCE [LARGE SCALE GENOMIC DNA]</scope>
    <source>
        <strain evidence="1">RS831</strain>
        <tissue evidence="1">Whole body</tissue>
    </source>
</reference>
<gene>
    <name evidence="1" type="ORF">OJAV_G00112170</name>
</gene>